<dbReference type="OrthoDB" id="18376at2157"/>
<evidence type="ECO:0000313" key="3">
    <source>
        <dbReference type="EMBL" id="QEE16533.1"/>
    </source>
</evidence>
<dbReference type="SUPFAM" id="SSF53187">
    <property type="entry name" value="Zn-dependent exopeptidases"/>
    <property type="match status" value="1"/>
</dbReference>
<dbReference type="Pfam" id="PF04389">
    <property type="entry name" value="Peptidase_M28"/>
    <property type="match status" value="1"/>
</dbReference>
<feature type="transmembrane region" description="Helical" evidence="1">
    <location>
        <begin position="369"/>
        <end position="390"/>
    </location>
</feature>
<keyword evidence="1" id="KW-0472">Membrane</keyword>
<dbReference type="InterPro" id="IPR045175">
    <property type="entry name" value="M28_fam"/>
</dbReference>
<dbReference type="RefSeq" id="WP_147663408.1">
    <property type="nucleotide sequence ID" value="NZ_CP042905.2"/>
</dbReference>
<reference evidence="3 4" key="2">
    <citation type="journal article" date="2024" name="Int. J. Syst. Evol. Microbiol.">
        <title>Promethearchaeum syntrophicum gen. nov., sp. nov., an anaerobic, obligately syntrophic archaeon, the first isolate of the lineage 'Asgard' archaea, and proposal of the new archaeal phylum Promethearchaeota phyl. nov. and kingdom Promethearchaeati regn. nov.</title>
        <authorList>
            <person name="Imachi H."/>
            <person name="Nobu M.K."/>
            <person name="Kato S."/>
            <person name="Takaki Y."/>
            <person name="Miyazaki M."/>
            <person name="Miyata M."/>
            <person name="Ogawara M."/>
            <person name="Saito Y."/>
            <person name="Sakai S."/>
            <person name="Tahara Y.O."/>
            <person name="Takano Y."/>
            <person name="Tasumi E."/>
            <person name="Uematsu K."/>
            <person name="Yoshimura T."/>
            <person name="Itoh T."/>
            <person name="Ohkuma M."/>
            <person name="Takai K."/>
        </authorList>
    </citation>
    <scope>NUCLEOTIDE SEQUENCE [LARGE SCALE GENOMIC DNA]</scope>
    <source>
        <strain evidence="3 4">MK-D1</strain>
    </source>
</reference>
<name>A0A5B9DCP6_9ARCH</name>
<keyword evidence="1" id="KW-1133">Transmembrane helix</keyword>
<keyword evidence="1" id="KW-0812">Transmembrane</keyword>
<protein>
    <submittedName>
        <fullName evidence="3">M28 family peptidase</fullName>
    </submittedName>
</protein>
<sequence length="394" mass="44416">MKKKLIRFFRFFLINLIIIVSLSMSISLITPIDSYLQILEDKPLNSQPFLNTTLADEFNSSFAYNNIETQLSFGDRIPGSNGSFDCAKNISSEMQKYGESALYNFSINGFQCNNIISRINPNKSQIVIFASHYDSRAVAEKDPNSSLRSEPIDGANDGGSGVAVMMEMARVIAEAKINWNVSFWFVFFDAEDQGESRGISGINGWDWCEGSEWMVEEMENQPNIYFREGQSLDTIHSFILFDMVGGTNLKFIRESHSNDDLTDEVFKIGNSLGYEVNFPLNGATRTYIDDHVPFAQKGIPTLDLIIEFDNLNCGWPYHHTSGDTIENISEESLEITGRTALQYVYETFDPTLGFIEKFSSKETFFSNPYVIGTGILIIGVGIAIVIKSTFFKKY</sequence>
<dbReference type="PANTHER" id="PTHR12147">
    <property type="entry name" value="METALLOPEPTIDASE M28 FAMILY MEMBER"/>
    <property type="match status" value="1"/>
</dbReference>
<dbReference type="EMBL" id="CP042905">
    <property type="protein sequence ID" value="QEE16533.1"/>
    <property type="molecule type" value="Genomic_DNA"/>
</dbReference>
<gene>
    <name evidence="3" type="ORF">DSAG12_02363</name>
</gene>
<organism evidence="3 4">
    <name type="scientific">Promethearchaeum syntrophicum</name>
    <dbReference type="NCBI Taxonomy" id="2594042"/>
    <lineage>
        <taxon>Archaea</taxon>
        <taxon>Promethearchaeati</taxon>
        <taxon>Promethearchaeota</taxon>
        <taxon>Promethearchaeia</taxon>
        <taxon>Promethearchaeales</taxon>
        <taxon>Promethearchaeaceae</taxon>
        <taxon>Promethearchaeum</taxon>
    </lineage>
</organism>
<feature type="transmembrane region" description="Helical" evidence="1">
    <location>
        <begin position="12"/>
        <end position="32"/>
    </location>
</feature>
<dbReference type="PANTHER" id="PTHR12147:SF26">
    <property type="entry name" value="PEPTIDASE M28 DOMAIN-CONTAINING PROTEIN"/>
    <property type="match status" value="1"/>
</dbReference>
<dbReference type="Gene3D" id="3.40.630.10">
    <property type="entry name" value="Zn peptidases"/>
    <property type="match status" value="1"/>
</dbReference>
<dbReference type="GeneID" id="41330351"/>
<feature type="domain" description="Peptidase M28" evidence="2">
    <location>
        <begin position="114"/>
        <end position="344"/>
    </location>
</feature>
<evidence type="ECO:0000256" key="1">
    <source>
        <dbReference type="SAM" id="Phobius"/>
    </source>
</evidence>
<dbReference type="KEGG" id="psyt:DSAG12_02363"/>
<dbReference type="GO" id="GO:0006508">
    <property type="term" value="P:proteolysis"/>
    <property type="evidence" value="ECO:0007669"/>
    <property type="project" value="InterPro"/>
</dbReference>
<dbReference type="GO" id="GO:0008235">
    <property type="term" value="F:metalloexopeptidase activity"/>
    <property type="evidence" value="ECO:0007669"/>
    <property type="project" value="InterPro"/>
</dbReference>
<dbReference type="AlphaFoldDB" id="A0A5B9DCP6"/>
<reference evidence="3 4" key="1">
    <citation type="journal article" date="2020" name="Nature">
        <title>Isolation of an archaeon at the prokaryote-eukaryote interface.</title>
        <authorList>
            <person name="Imachi H."/>
            <person name="Nobu M.K."/>
            <person name="Nakahara N."/>
            <person name="Morono Y."/>
            <person name="Ogawara M."/>
            <person name="Takaki Y."/>
            <person name="Takano Y."/>
            <person name="Uematsu K."/>
            <person name="Ikuta T."/>
            <person name="Ito M."/>
            <person name="Matsui Y."/>
            <person name="Miyazaki M."/>
            <person name="Murata K."/>
            <person name="Saito Y."/>
            <person name="Sakai S."/>
            <person name="Song C."/>
            <person name="Tasumi E."/>
            <person name="Yamanaka Y."/>
            <person name="Yamaguchi T."/>
            <person name="Kamagata Y."/>
            <person name="Tamaki H."/>
            <person name="Takai K."/>
        </authorList>
    </citation>
    <scope>NUCLEOTIDE SEQUENCE [LARGE SCALE GENOMIC DNA]</scope>
    <source>
        <strain evidence="3 4">MK-D1</strain>
    </source>
</reference>
<keyword evidence="4" id="KW-1185">Reference proteome</keyword>
<evidence type="ECO:0000313" key="4">
    <source>
        <dbReference type="Proteomes" id="UP000321408"/>
    </source>
</evidence>
<proteinExistence type="predicted"/>
<accession>A0A5B9DCP6</accession>
<dbReference type="InterPro" id="IPR007484">
    <property type="entry name" value="Peptidase_M28"/>
</dbReference>
<evidence type="ECO:0000259" key="2">
    <source>
        <dbReference type="Pfam" id="PF04389"/>
    </source>
</evidence>
<dbReference type="Proteomes" id="UP000321408">
    <property type="component" value="Chromosome"/>
</dbReference>